<protein>
    <submittedName>
        <fullName evidence="7">Homoaconitase large subunit</fullName>
    </submittedName>
</protein>
<evidence type="ECO:0000259" key="6">
    <source>
        <dbReference type="Pfam" id="PF00330"/>
    </source>
</evidence>
<evidence type="ECO:0000313" key="8">
    <source>
        <dbReference type="Proteomes" id="UP001501706"/>
    </source>
</evidence>
<dbReference type="InterPro" id="IPR015931">
    <property type="entry name" value="Acnase/IPM_dHydase_lsu_aba_1/3"/>
</dbReference>
<keyword evidence="8" id="KW-1185">Reference proteome</keyword>
<evidence type="ECO:0000256" key="4">
    <source>
        <dbReference type="ARBA" id="ARBA00023014"/>
    </source>
</evidence>
<dbReference type="InterPro" id="IPR001030">
    <property type="entry name" value="Acoase/IPM_deHydtase_lsu_aba"/>
</dbReference>
<dbReference type="SUPFAM" id="SSF53732">
    <property type="entry name" value="Aconitase iron-sulfur domain"/>
    <property type="match status" value="1"/>
</dbReference>
<feature type="domain" description="Aconitase/3-isopropylmalate dehydratase large subunit alpha/beta/alpha" evidence="6">
    <location>
        <begin position="292"/>
        <end position="415"/>
    </location>
</feature>
<evidence type="ECO:0000313" key="7">
    <source>
        <dbReference type="EMBL" id="GAA0503280.1"/>
    </source>
</evidence>
<dbReference type="Pfam" id="PF00330">
    <property type="entry name" value="Aconitase"/>
    <property type="match status" value="2"/>
</dbReference>
<dbReference type="Gene3D" id="3.30.499.10">
    <property type="entry name" value="Aconitase, domain 3"/>
    <property type="match status" value="2"/>
</dbReference>
<dbReference type="Proteomes" id="UP001501706">
    <property type="component" value="Unassembled WGS sequence"/>
</dbReference>
<keyword evidence="2" id="KW-0479">Metal-binding</keyword>
<evidence type="ECO:0000256" key="3">
    <source>
        <dbReference type="ARBA" id="ARBA00023004"/>
    </source>
</evidence>
<evidence type="ECO:0000256" key="1">
    <source>
        <dbReference type="ARBA" id="ARBA00011271"/>
    </source>
</evidence>
<sequence length="428" mass="45674">MPTSSGQTIAQKILARAAGRETVAPGEYVNCVPDHVVTQEMVWPMHKRNLEKIGATAFARPEKAIIVIDHTPAAATGSPHAATHHMLRQLTRDFGVDNFYGPNTGLRHLVLVERGFARPGSLVFSDEGNIASIGAVGALNIPMSTDVLAPLLNDRHWVCVPRTVRIELVGSLPFGVTGRDLVQAIIRDHEEQGTFLQCCVEYGGPALAGLSLDDRQAILASTFHTGSDTAIMDVDARALDYVDERADGRPYQVMRSDPDADYAAVLTYDLSRLTPMVTVPPTQSGAVDVAQVAGRRIDQAAVGSCANNRLEDMRAAAAVLRGRRVARHVTMYISPGSQNVYAAAAREGLLEVFAEAGATVLSPGCNTCWGYLGVLSGEDVSITTHQFNYQGRNGSTQAAVHLASPYTVAASAVAGEITDPRPLLAGRL</sequence>
<dbReference type="InterPro" id="IPR050067">
    <property type="entry name" value="IPM_dehydratase_rel_enz"/>
</dbReference>
<evidence type="ECO:0000256" key="2">
    <source>
        <dbReference type="ARBA" id="ARBA00022723"/>
    </source>
</evidence>
<comment type="caution">
    <text evidence="7">The sequence shown here is derived from an EMBL/GenBank/DDBJ whole genome shotgun (WGS) entry which is preliminary data.</text>
</comment>
<proteinExistence type="predicted"/>
<evidence type="ECO:0000256" key="5">
    <source>
        <dbReference type="ARBA" id="ARBA00023239"/>
    </source>
</evidence>
<gene>
    <name evidence="7" type="primary">hacA</name>
    <name evidence="7" type="ORF">GCM10009097_20150</name>
</gene>
<dbReference type="RefSeq" id="WP_279815688.1">
    <property type="nucleotide sequence ID" value="NZ_BAAAEN010000006.1"/>
</dbReference>
<accession>A0ABN1BQJ2</accession>
<dbReference type="PANTHER" id="PTHR43822">
    <property type="entry name" value="HOMOACONITASE, MITOCHONDRIAL-RELATED"/>
    <property type="match status" value="1"/>
</dbReference>
<keyword evidence="4" id="KW-0411">Iron-sulfur</keyword>
<reference evidence="7 8" key="1">
    <citation type="journal article" date="2019" name="Int. J. Syst. Evol. Microbiol.">
        <title>The Global Catalogue of Microorganisms (GCM) 10K type strain sequencing project: providing services to taxonomists for standard genome sequencing and annotation.</title>
        <authorList>
            <consortium name="The Broad Institute Genomics Platform"/>
            <consortium name="The Broad Institute Genome Sequencing Center for Infectious Disease"/>
            <person name="Wu L."/>
            <person name="Ma J."/>
        </authorList>
    </citation>
    <scope>NUCLEOTIDE SEQUENCE [LARGE SCALE GENOMIC DNA]</scope>
    <source>
        <strain evidence="7 8">JCM 14330</strain>
    </source>
</reference>
<dbReference type="InterPro" id="IPR036008">
    <property type="entry name" value="Aconitase_4Fe-4S_dom"/>
</dbReference>
<comment type="subunit">
    <text evidence="1">Heterodimer of LeuC and LeuD.</text>
</comment>
<keyword evidence="3" id="KW-0408">Iron</keyword>
<name>A0ABN1BQJ2_9BURK</name>
<keyword evidence="5" id="KW-0456">Lyase</keyword>
<organism evidence="7 8">
    <name type="scientific">Pigmentiphaga daeguensis</name>
    <dbReference type="NCBI Taxonomy" id="414049"/>
    <lineage>
        <taxon>Bacteria</taxon>
        <taxon>Pseudomonadati</taxon>
        <taxon>Pseudomonadota</taxon>
        <taxon>Betaproteobacteria</taxon>
        <taxon>Burkholderiales</taxon>
        <taxon>Alcaligenaceae</taxon>
        <taxon>Pigmentiphaga</taxon>
    </lineage>
</organism>
<feature type="domain" description="Aconitase/3-isopropylmalate dehydratase large subunit alpha/beta/alpha" evidence="6">
    <location>
        <begin position="25"/>
        <end position="291"/>
    </location>
</feature>
<dbReference type="EMBL" id="BAAAEN010000006">
    <property type="protein sequence ID" value="GAA0503280.1"/>
    <property type="molecule type" value="Genomic_DNA"/>
</dbReference>
<dbReference type="PANTHER" id="PTHR43822:SF2">
    <property type="entry name" value="HOMOACONITASE, MITOCHONDRIAL"/>
    <property type="match status" value="1"/>
</dbReference>